<dbReference type="RefSeq" id="XP_037159914.1">
    <property type="nucleotide sequence ID" value="XM_037313249.1"/>
</dbReference>
<dbReference type="Proteomes" id="UP000578531">
    <property type="component" value="Unassembled WGS sequence"/>
</dbReference>
<feature type="transmembrane region" description="Helical" evidence="5">
    <location>
        <begin position="404"/>
        <end position="426"/>
    </location>
</feature>
<sequence length="477" mass="53546">MSAPTDIEKPTGQRLASQYKVIERKELERSQYPCTLNSSSASIHDLAYHQSILGNEDNFAEQTTCSIFDVNGDGVGFLKPEVHDDELRCYIQAWTTASILLALTNSRLESNAPQCYSHYLLHIQAAKGHNIRLADISEPNSGSRTPPHIRGVTTFCPFAACRARNSYVSIRDGTYIQNFNQIERRVRPSASTQQASRRTSDSFFLHGVIAQESFLQSKGVITKLRHRLYDQLDVVDDDKNAEKGKTELALDRDALRGITKNLHMISQDADVLVSSTEMGTMVVERMAVAHAYLKTTSDISSRQGHNQVDDMLEHLMHSLQSRKRWILGYKSRKDTAMNLVFNLVTQQDSETNTSIARATRADSSAMKIIAALTMIFLPATAVSGFFGMVFFDNQNGEVVVTTDWWLFIATTIPITIILIMIWRIWLSWTELIEGPQIVRRLAIRAWSAVKSKMTSISFEGFGDTPSSIPVKETDDIV</sequence>
<dbReference type="GO" id="GO:0016020">
    <property type="term" value="C:membrane"/>
    <property type="evidence" value="ECO:0007669"/>
    <property type="project" value="UniProtKB-SubCell"/>
</dbReference>
<organism evidence="6 7">
    <name type="scientific">Letharia columbiana</name>
    <dbReference type="NCBI Taxonomy" id="112416"/>
    <lineage>
        <taxon>Eukaryota</taxon>
        <taxon>Fungi</taxon>
        <taxon>Dikarya</taxon>
        <taxon>Ascomycota</taxon>
        <taxon>Pezizomycotina</taxon>
        <taxon>Lecanoromycetes</taxon>
        <taxon>OSLEUM clade</taxon>
        <taxon>Lecanoromycetidae</taxon>
        <taxon>Lecanorales</taxon>
        <taxon>Lecanorineae</taxon>
        <taxon>Parmeliaceae</taxon>
        <taxon>Letharia</taxon>
    </lineage>
</organism>
<evidence type="ECO:0000313" key="6">
    <source>
        <dbReference type="EMBL" id="KAF6229722.1"/>
    </source>
</evidence>
<keyword evidence="3 5" id="KW-1133">Transmembrane helix</keyword>
<dbReference type="GeneID" id="59293011"/>
<keyword evidence="4 5" id="KW-0472">Membrane</keyword>
<evidence type="ECO:0000256" key="2">
    <source>
        <dbReference type="ARBA" id="ARBA00022692"/>
    </source>
</evidence>
<evidence type="ECO:0000256" key="4">
    <source>
        <dbReference type="ARBA" id="ARBA00023136"/>
    </source>
</evidence>
<proteinExistence type="predicted"/>
<dbReference type="OrthoDB" id="2830640at2759"/>
<comment type="subcellular location">
    <subcellularLocation>
        <location evidence="1">Membrane</location>
        <topology evidence="1">Multi-pass membrane protein</topology>
    </subcellularLocation>
</comment>
<dbReference type="AlphaFoldDB" id="A0A8H6FJN3"/>
<protein>
    <submittedName>
        <fullName evidence="6">Uncharacterized protein</fullName>
    </submittedName>
</protein>
<reference evidence="6 7" key="1">
    <citation type="journal article" date="2020" name="Genomics">
        <title>Complete, high-quality genomes from long-read metagenomic sequencing of two wolf lichen thalli reveals enigmatic genome architecture.</title>
        <authorList>
            <person name="McKenzie S.K."/>
            <person name="Walston R.F."/>
            <person name="Allen J.L."/>
        </authorList>
    </citation>
    <scope>NUCLEOTIDE SEQUENCE [LARGE SCALE GENOMIC DNA]</scope>
    <source>
        <strain evidence="6">WasteWater2</strain>
    </source>
</reference>
<feature type="transmembrane region" description="Helical" evidence="5">
    <location>
        <begin position="368"/>
        <end position="392"/>
    </location>
</feature>
<comment type="caution">
    <text evidence="6">The sequence shown here is derived from an EMBL/GenBank/DDBJ whole genome shotgun (WGS) entry which is preliminary data.</text>
</comment>
<dbReference type="InterPro" id="IPR045863">
    <property type="entry name" value="CorA_TM1_TM2"/>
</dbReference>
<evidence type="ECO:0000256" key="5">
    <source>
        <dbReference type="SAM" id="Phobius"/>
    </source>
</evidence>
<evidence type="ECO:0000313" key="7">
    <source>
        <dbReference type="Proteomes" id="UP000578531"/>
    </source>
</evidence>
<accession>A0A8H6FJN3</accession>
<name>A0A8H6FJN3_9LECA</name>
<evidence type="ECO:0000256" key="1">
    <source>
        <dbReference type="ARBA" id="ARBA00004141"/>
    </source>
</evidence>
<gene>
    <name evidence="6" type="ORF">HO173_011369</name>
</gene>
<keyword evidence="2 5" id="KW-0812">Transmembrane</keyword>
<dbReference type="SUPFAM" id="SSF144083">
    <property type="entry name" value="Magnesium transport protein CorA, transmembrane region"/>
    <property type="match status" value="1"/>
</dbReference>
<keyword evidence="7" id="KW-1185">Reference proteome</keyword>
<dbReference type="Gene3D" id="1.20.58.340">
    <property type="entry name" value="Magnesium transport protein CorA, transmembrane region"/>
    <property type="match status" value="1"/>
</dbReference>
<dbReference type="EMBL" id="JACCJC010000070">
    <property type="protein sequence ID" value="KAF6229722.1"/>
    <property type="molecule type" value="Genomic_DNA"/>
</dbReference>
<evidence type="ECO:0000256" key="3">
    <source>
        <dbReference type="ARBA" id="ARBA00022989"/>
    </source>
</evidence>